<comment type="function">
    <text evidence="3">Toxic component of a type II toxin-antitoxin (TA) system.</text>
</comment>
<comment type="similarity">
    <text evidence="1 3">Belongs to the PemK/MazF family.</text>
</comment>
<sequence length="119" mass="12847">MLVKKGDIYFADLSPVIGSEQGGIRPVLVVQNDVGNKYSPTIIVAAVTSQLNKAKLPTHVEIDAKDNGLSKKSVVLLEQLRTIDKKRLKERIGTIDEALLPNVNEALTVSLGIAPNNMS</sequence>
<dbReference type="GO" id="GO:0006402">
    <property type="term" value="P:mRNA catabolic process"/>
    <property type="evidence" value="ECO:0007669"/>
    <property type="project" value="TreeGrafter"/>
</dbReference>
<dbReference type="SUPFAM" id="SSF50118">
    <property type="entry name" value="Cell growth inhibitor/plasmid maintenance toxic component"/>
    <property type="match status" value="1"/>
</dbReference>
<name>A0A410PUH7_9FIRM</name>
<dbReference type="PANTHER" id="PTHR33988:SF2">
    <property type="entry name" value="ENDORIBONUCLEASE MAZF"/>
    <property type="match status" value="1"/>
</dbReference>
<proteinExistence type="inferred from homology"/>
<dbReference type="GO" id="GO:0016075">
    <property type="term" value="P:rRNA catabolic process"/>
    <property type="evidence" value="ECO:0007669"/>
    <property type="project" value="TreeGrafter"/>
</dbReference>
<dbReference type="EMBL" id="CP035281">
    <property type="protein sequence ID" value="QAT42574.1"/>
    <property type="molecule type" value="Genomic_DNA"/>
</dbReference>
<evidence type="ECO:0000313" key="4">
    <source>
        <dbReference type="EMBL" id="QAT42574.1"/>
    </source>
</evidence>
<dbReference type="GO" id="GO:0003677">
    <property type="term" value="F:DNA binding"/>
    <property type="evidence" value="ECO:0007669"/>
    <property type="project" value="InterPro"/>
</dbReference>
<dbReference type="EC" id="3.1.-.-" evidence="3"/>
<gene>
    <name evidence="4" type="ORF">EQM06_04695</name>
</gene>
<keyword evidence="3" id="KW-0540">Nuclease</keyword>
<dbReference type="KEGG" id="amij:EQM06_04695"/>
<keyword evidence="3" id="KW-0255">Endonuclease</keyword>
<evidence type="ECO:0000256" key="3">
    <source>
        <dbReference type="PIRNR" id="PIRNR033490"/>
    </source>
</evidence>
<dbReference type="Proteomes" id="UP000287601">
    <property type="component" value="Chromosome"/>
</dbReference>
<protein>
    <recommendedName>
        <fullName evidence="3">mRNA interferase</fullName>
        <ecNumber evidence="3">3.1.-.-</ecNumber>
    </recommendedName>
</protein>
<dbReference type="Pfam" id="PF02452">
    <property type="entry name" value="PemK_toxin"/>
    <property type="match status" value="1"/>
</dbReference>
<dbReference type="Gene3D" id="2.30.30.110">
    <property type="match status" value="1"/>
</dbReference>
<dbReference type="GO" id="GO:0016787">
    <property type="term" value="F:hydrolase activity"/>
    <property type="evidence" value="ECO:0007669"/>
    <property type="project" value="UniProtKB-KW"/>
</dbReference>
<dbReference type="PIRSF" id="PIRSF033490">
    <property type="entry name" value="MazF"/>
    <property type="match status" value="1"/>
</dbReference>
<keyword evidence="2" id="KW-1277">Toxin-antitoxin system</keyword>
<reference evidence="4 5" key="1">
    <citation type="submission" date="2019-01" db="EMBL/GenBank/DDBJ databases">
        <title>Draft genomes of a novel of Aminipila strains.</title>
        <authorList>
            <person name="Ma S."/>
        </authorList>
    </citation>
    <scope>NUCLEOTIDE SEQUENCE [LARGE SCALE GENOMIC DNA]</scope>
    <source>
        <strain evidence="5">JN-39</strain>
    </source>
</reference>
<evidence type="ECO:0000313" key="5">
    <source>
        <dbReference type="Proteomes" id="UP000287601"/>
    </source>
</evidence>
<keyword evidence="3" id="KW-0378">Hydrolase</keyword>
<evidence type="ECO:0000256" key="1">
    <source>
        <dbReference type="ARBA" id="ARBA00007521"/>
    </source>
</evidence>
<dbReference type="InterPro" id="IPR003477">
    <property type="entry name" value="PemK-like"/>
</dbReference>
<organism evidence="4 5">
    <name type="scientific">Aminipila luticellarii</name>
    <dbReference type="NCBI Taxonomy" id="2507160"/>
    <lineage>
        <taxon>Bacteria</taxon>
        <taxon>Bacillati</taxon>
        <taxon>Bacillota</taxon>
        <taxon>Clostridia</taxon>
        <taxon>Peptostreptococcales</taxon>
        <taxon>Anaerovoracaceae</taxon>
        <taxon>Aminipila</taxon>
    </lineage>
</organism>
<accession>A0A410PUH7</accession>
<keyword evidence="5" id="KW-1185">Reference proteome</keyword>
<dbReference type="RefSeq" id="WP_128745224.1">
    <property type="nucleotide sequence ID" value="NZ_CP035281.1"/>
</dbReference>
<dbReference type="AlphaFoldDB" id="A0A410PUH7"/>
<evidence type="ECO:0000256" key="2">
    <source>
        <dbReference type="ARBA" id="ARBA00022649"/>
    </source>
</evidence>
<dbReference type="InterPro" id="IPR011067">
    <property type="entry name" value="Plasmid_toxin/cell-grow_inhib"/>
</dbReference>
<dbReference type="OrthoDB" id="9808744at2"/>
<dbReference type="PANTHER" id="PTHR33988">
    <property type="entry name" value="ENDORIBONUCLEASE MAZF-RELATED"/>
    <property type="match status" value="1"/>
</dbReference>
<dbReference type="GO" id="GO:0004521">
    <property type="term" value="F:RNA endonuclease activity"/>
    <property type="evidence" value="ECO:0007669"/>
    <property type="project" value="TreeGrafter"/>
</dbReference>